<name>A0A5E4FJD4_PRUDU</name>
<evidence type="ECO:0000313" key="4">
    <source>
        <dbReference type="Proteomes" id="UP000327085"/>
    </source>
</evidence>
<dbReference type="PANTHER" id="PTHR34360">
    <property type="entry name" value="OS08G0519400 PROTEIN"/>
    <property type="match status" value="1"/>
</dbReference>
<feature type="coiled-coil region" evidence="1">
    <location>
        <begin position="166"/>
        <end position="207"/>
    </location>
</feature>
<dbReference type="EMBL" id="CABIKO010000138">
    <property type="protein sequence ID" value="VVA28294.1"/>
    <property type="molecule type" value="Genomic_DNA"/>
</dbReference>
<dbReference type="PANTHER" id="PTHR34360:SF1">
    <property type="entry name" value="OS08G0519400 PROTEIN"/>
    <property type="match status" value="1"/>
</dbReference>
<dbReference type="OMA" id="HIIQGFD"/>
<dbReference type="Proteomes" id="UP000327085">
    <property type="component" value="Chromosome 1"/>
</dbReference>
<keyword evidence="1" id="KW-0175">Coiled coil</keyword>
<dbReference type="InParanoid" id="A0A5E4FJD4"/>
<dbReference type="Gramene" id="VVA28294">
    <property type="protein sequence ID" value="VVA28294"/>
    <property type="gene ID" value="Prudul26B032394"/>
</dbReference>
<keyword evidence="2" id="KW-1133">Transmembrane helix</keyword>
<dbReference type="AlphaFoldDB" id="A0A5E4FJD4"/>
<feature type="transmembrane region" description="Helical" evidence="2">
    <location>
        <begin position="450"/>
        <end position="471"/>
    </location>
</feature>
<evidence type="ECO:0000256" key="1">
    <source>
        <dbReference type="SAM" id="Coils"/>
    </source>
</evidence>
<reference evidence="4" key="1">
    <citation type="journal article" date="2020" name="Plant J.">
        <title>Transposons played a major role in the diversification between the closely related almond and peach genomes: results from the almond genome sequence.</title>
        <authorList>
            <person name="Alioto T."/>
            <person name="Alexiou K.G."/>
            <person name="Bardil A."/>
            <person name="Barteri F."/>
            <person name="Castanera R."/>
            <person name="Cruz F."/>
            <person name="Dhingra A."/>
            <person name="Duval H."/>
            <person name="Fernandez I Marti A."/>
            <person name="Frias L."/>
            <person name="Galan B."/>
            <person name="Garcia J.L."/>
            <person name="Howad W."/>
            <person name="Gomez-Garrido J."/>
            <person name="Gut M."/>
            <person name="Julca I."/>
            <person name="Morata J."/>
            <person name="Puigdomenech P."/>
            <person name="Ribeca P."/>
            <person name="Rubio Cabetas M.J."/>
            <person name="Vlasova A."/>
            <person name="Wirthensohn M."/>
            <person name="Garcia-Mas J."/>
            <person name="Gabaldon T."/>
            <person name="Casacuberta J.M."/>
            <person name="Arus P."/>
        </authorList>
    </citation>
    <scope>NUCLEOTIDE SEQUENCE [LARGE SCALE GENOMIC DNA]</scope>
    <source>
        <strain evidence="4">cv. Texas</strain>
    </source>
</reference>
<accession>A0A5E4FJD4</accession>
<keyword evidence="2" id="KW-0812">Transmembrane</keyword>
<evidence type="ECO:0000256" key="2">
    <source>
        <dbReference type="SAM" id="Phobius"/>
    </source>
</evidence>
<evidence type="ECO:0000313" key="3">
    <source>
        <dbReference type="EMBL" id="VVA28294.1"/>
    </source>
</evidence>
<proteinExistence type="predicted"/>
<organism evidence="3 4">
    <name type="scientific">Prunus dulcis</name>
    <name type="common">Almond</name>
    <name type="synonym">Amygdalus dulcis</name>
    <dbReference type="NCBI Taxonomy" id="3755"/>
    <lineage>
        <taxon>Eukaryota</taxon>
        <taxon>Viridiplantae</taxon>
        <taxon>Streptophyta</taxon>
        <taxon>Embryophyta</taxon>
        <taxon>Tracheophyta</taxon>
        <taxon>Spermatophyta</taxon>
        <taxon>Magnoliopsida</taxon>
        <taxon>eudicotyledons</taxon>
        <taxon>Gunneridae</taxon>
        <taxon>Pentapetalae</taxon>
        <taxon>rosids</taxon>
        <taxon>fabids</taxon>
        <taxon>Rosales</taxon>
        <taxon>Rosaceae</taxon>
        <taxon>Amygdaloideae</taxon>
        <taxon>Amygdaleae</taxon>
        <taxon>Prunus</taxon>
    </lineage>
</organism>
<gene>
    <name evidence="3" type="ORF">ALMOND_2B032394</name>
</gene>
<feature type="coiled-coil region" evidence="1">
    <location>
        <begin position="88"/>
        <end position="129"/>
    </location>
</feature>
<protein>
    <submittedName>
        <fullName evidence="3">PREDICTED: myosin heavy</fullName>
    </submittedName>
</protein>
<sequence>MGQPTWYKFSSFERLSDSHLEKRAFLSFISDHCTLGCPNSLMATSKILVFSIFLALLFSRITADPPLPNDGASASAPEVAGSSLKLKLELLQLKVSLLESSLDEKNRELKEKDESIRQMEKIIQEKSNSIALIQSGIESVQGRDSLDVVELTDKSHVQAGGLEKQVKRLREDIIMQNKRKDELETRASIAEQKIRELSLKLENLQKVSDGQKIGIRRTERDLQVAEEEMMMEKFGISSISRDLTEAHGGWLLHTFAVHIGNFQSYIVTYWNELGRPALDLGIEKALEMKTQVEVWAELNIESIRTEHFRKCHVELSYQFQDVYNKWIPSLKKQSFAFIACLKPHIQSIATNTVDVYHSSKSSIAPLVFKVQKLADPYIQEAKKFTDPYIDQVAMVTRPHFDKVSVVLQPCAEKVIYAYGQFIRTATFYHHEVEEMLKGNEFTQSLASMEVAWFAAAALLALPAVFLFKLYSAIFRKKTKKRSYSSQENHTGRRLKRAYPAK</sequence>
<keyword evidence="2" id="KW-0472">Membrane</keyword>